<proteinExistence type="predicted"/>
<gene>
    <name evidence="1" type="ORF">HMPREF9302_03810</name>
</gene>
<evidence type="ECO:0000313" key="1">
    <source>
        <dbReference type="EMBL" id="KGF52411.1"/>
    </source>
</evidence>
<dbReference type="Proteomes" id="UP000029614">
    <property type="component" value="Unassembled WGS sequence"/>
</dbReference>
<name>A0A096B0B7_9BACT</name>
<dbReference type="AlphaFoldDB" id="A0A096B0B7"/>
<reference evidence="1 2" key="1">
    <citation type="submission" date="2014-07" db="EMBL/GenBank/DDBJ databases">
        <authorList>
            <person name="McCorrison J."/>
            <person name="Sanka R."/>
            <person name="Torralba M."/>
            <person name="Gillis M."/>
            <person name="Haft D.H."/>
            <person name="Methe B."/>
            <person name="Sutton G."/>
            <person name="Nelson K.E."/>
        </authorList>
    </citation>
    <scope>NUCLEOTIDE SEQUENCE [LARGE SCALE GENOMIC DNA]</scope>
    <source>
        <strain evidence="1 2">DNF00058</strain>
    </source>
</reference>
<keyword evidence="2" id="KW-1185">Reference proteome</keyword>
<sequence length="290" mass="33841">MRLKAYILRLKKTNYNMDKNFHLLKGDEELCEFFNKGVKLAFPMYAYSKPKSFIETKDDKKNKMYVNSLLFHEYVSAILPFLRNILFYASEYYPSTWRTFAENERLERIKKGHILPTDKDAGGSLVLENIPNSVLEPYTMRHCLCPDDTDEVLKNTLDAFDIRIFFQLLIDFASTNSALEYEKKYGIKPFKISQNGSTIELSSDDASMQYAVDLADIYEYRVKFIFVTTQISALIMKIEALPSFKDNFDEINEIEDLAKQILYMEDGLKMEEASKMIGDILNTYFDKENI</sequence>
<comment type="caution">
    <text evidence="1">The sequence shown here is derived from an EMBL/GenBank/DDBJ whole genome shotgun (WGS) entry which is preliminary data.</text>
</comment>
<evidence type="ECO:0000313" key="2">
    <source>
        <dbReference type="Proteomes" id="UP000029614"/>
    </source>
</evidence>
<accession>A0A096B0B7</accession>
<organism evidence="1 2">
    <name type="scientific">Prevotella amnii DNF00058</name>
    <dbReference type="NCBI Taxonomy" id="1401066"/>
    <lineage>
        <taxon>Bacteria</taxon>
        <taxon>Pseudomonadati</taxon>
        <taxon>Bacteroidota</taxon>
        <taxon>Bacteroidia</taxon>
        <taxon>Bacteroidales</taxon>
        <taxon>Prevotellaceae</taxon>
        <taxon>Prevotella</taxon>
    </lineage>
</organism>
<dbReference type="EMBL" id="JRNU01000012">
    <property type="protein sequence ID" value="KGF52411.1"/>
    <property type="molecule type" value="Genomic_DNA"/>
</dbReference>
<protein>
    <submittedName>
        <fullName evidence="1">Uncharacterized protein</fullName>
    </submittedName>
</protein>